<keyword evidence="8 11" id="KW-0472">Membrane</keyword>
<feature type="domain" description="TonB-dependent receptor-like beta-barrel" evidence="13">
    <location>
        <begin position="252"/>
        <end position="657"/>
    </location>
</feature>
<keyword evidence="7 12" id="KW-0798">TonB box</keyword>
<evidence type="ECO:0000256" key="1">
    <source>
        <dbReference type="ARBA" id="ARBA00004571"/>
    </source>
</evidence>
<organism evidence="15 16">
    <name type="scientific">Zoogloea oryzae</name>
    <dbReference type="NCBI Taxonomy" id="310767"/>
    <lineage>
        <taxon>Bacteria</taxon>
        <taxon>Pseudomonadati</taxon>
        <taxon>Pseudomonadota</taxon>
        <taxon>Betaproteobacteria</taxon>
        <taxon>Rhodocyclales</taxon>
        <taxon>Zoogloeaceae</taxon>
        <taxon>Zoogloea</taxon>
    </lineage>
</organism>
<evidence type="ECO:0000256" key="5">
    <source>
        <dbReference type="ARBA" id="ARBA00022692"/>
    </source>
</evidence>
<dbReference type="InterPro" id="IPR037066">
    <property type="entry name" value="Plug_dom_sf"/>
</dbReference>
<dbReference type="InterPro" id="IPR036942">
    <property type="entry name" value="Beta-barrel_TonB_sf"/>
</dbReference>
<feature type="domain" description="TonB-dependent receptor plug" evidence="14">
    <location>
        <begin position="61"/>
        <end position="156"/>
    </location>
</feature>
<proteinExistence type="inferred from homology"/>
<name>A0ABQ6FCE3_9RHOO</name>
<evidence type="ECO:0000259" key="14">
    <source>
        <dbReference type="Pfam" id="PF07715"/>
    </source>
</evidence>
<evidence type="ECO:0000256" key="11">
    <source>
        <dbReference type="PROSITE-ProRule" id="PRU01360"/>
    </source>
</evidence>
<dbReference type="RefSeq" id="WP_284188167.1">
    <property type="nucleotide sequence ID" value="NZ_BSPX01000034.1"/>
</dbReference>
<evidence type="ECO:0000256" key="10">
    <source>
        <dbReference type="ARBA" id="ARBA00023237"/>
    </source>
</evidence>
<evidence type="ECO:0000256" key="12">
    <source>
        <dbReference type="RuleBase" id="RU003357"/>
    </source>
</evidence>
<evidence type="ECO:0000256" key="8">
    <source>
        <dbReference type="ARBA" id="ARBA00023136"/>
    </source>
</evidence>
<keyword evidence="16" id="KW-1185">Reference proteome</keyword>
<evidence type="ECO:0000256" key="7">
    <source>
        <dbReference type="ARBA" id="ARBA00023077"/>
    </source>
</evidence>
<dbReference type="Gene3D" id="2.40.170.20">
    <property type="entry name" value="TonB-dependent receptor, beta-barrel domain"/>
    <property type="match status" value="1"/>
</dbReference>
<evidence type="ECO:0000256" key="3">
    <source>
        <dbReference type="ARBA" id="ARBA00022448"/>
    </source>
</evidence>
<keyword evidence="10 11" id="KW-0998">Cell outer membrane</keyword>
<evidence type="ECO:0000256" key="6">
    <source>
        <dbReference type="ARBA" id="ARBA00022729"/>
    </source>
</evidence>
<dbReference type="InterPro" id="IPR012910">
    <property type="entry name" value="Plug_dom"/>
</dbReference>
<dbReference type="Pfam" id="PF07715">
    <property type="entry name" value="Plug"/>
    <property type="match status" value="1"/>
</dbReference>
<evidence type="ECO:0000313" key="15">
    <source>
        <dbReference type="EMBL" id="GLT22892.1"/>
    </source>
</evidence>
<evidence type="ECO:0000256" key="4">
    <source>
        <dbReference type="ARBA" id="ARBA00022452"/>
    </source>
</evidence>
<evidence type="ECO:0000313" key="16">
    <source>
        <dbReference type="Proteomes" id="UP001157167"/>
    </source>
</evidence>
<accession>A0ABQ6FCE3</accession>
<gene>
    <name evidence="15" type="ORF">GCM10007933_23530</name>
</gene>
<protein>
    <submittedName>
        <fullName evidence="15">Outer membrane protein</fullName>
    </submittedName>
</protein>
<comment type="subcellular location">
    <subcellularLocation>
        <location evidence="1 11">Cell outer membrane</location>
        <topology evidence="1 11">Multi-pass membrane protein</topology>
    </subcellularLocation>
</comment>
<comment type="similarity">
    <text evidence="2 11 12">Belongs to the TonB-dependent receptor family.</text>
</comment>
<evidence type="ECO:0000256" key="2">
    <source>
        <dbReference type="ARBA" id="ARBA00009810"/>
    </source>
</evidence>
<keyword evidence="3 11" id="KW-0813">Transport</keyword>
<keyword evidence="5 11" id="KW-0812">Transmembrane</keyword>
<evidence type="ECO:0000256" key="9">
    <source>
        <dbReference type="ARBA" id="ARBA00023170"/>
    </source>
</evidence>
<keyword evidence="4 11" id="KW-1134">Transmembrane beta strand</keyword>
<dbReference type="EMBL" id="BSPX01000034">
    <property type="protein sequence ID" value="GLT22892.1"/>
    <property type="molecule type" value="Genomic_DNA"/>
</dbReference>
<dbReference type="InterPro" id="IPR000531">
    <property type="entry name" value="Beta-barrel_TonB"/>
</dbReference>
<dbReference type="Pfam" id="PF00593">
    <property type="entry name" value="TonB_dep_Rec_b-barrel"/>
    <property type="match status" value="1"/>
</dbReference>
<sequence length="683" mass="74714">MKPQHLTPVIALSCALAHADAPPSASGDITNLPLSGFVEATSLEQLADLVVTDTKLGQTPDSVTQRIVVLKSDEIARLPTPNGNLAELMRHTSGQFVNVLSRNDANWGSYAGLGPKYNSYLLDGLPIDAFADAMSLDSSAIERIEIHKGPASVLYSNYLTMDFVGNEAPLAGTTNFVLKNRVDTPLTRFAAGFGSWGSRAARAYTQGASGPLSYIVSASHELADYRQYGNPGSWLQTTSRPHYEKDRVFTNLSYALGRPDHTVSLYYQFTAHQGTMGRPNRDFDHTYNTFNFAYNNAINDDWHLQFKYGERHYDRRFANDDYPSSLALVNRDINRQTIRPADLTASYRHARDSLLTLGVDGQWVDYETESRSPAGATTPANRAEARSTGYFIQEKLRWNDWVLRAGLRRNTIHHDYALLGGNAPTTTSAAWSKNLWSVGARYNLSPGLAFYGNAGSSFMVPTAKQIGGTVPTPGASGELPNPALRPESGIGRDLGVDWQATSALHLNLRGFLNTISDAIVTNIVSAVPSQVRSENAGGARSAGFELDSRYTLGAGLTAFANFTHTRTRISDNLNPGNDGSQIPFAPDRLANAGLVVPFPGELVVAAYYHWVGRYYDSTDRAGRQSFGNYGVINLRAQKVLSRTASYTALATADLNNLTDRQYRMPFDFRDPGISGFAGVEVRY</sequence>
<evidence type="ECO:0000259" key="13">
    <source>
        <dbReference type="Pfam" id="PF00593"/>
    </source>
</evidence>
<dbReference type="Proteomes" id="UP001157167">
    <property type="component" value="Unassembled WGS sequence"/>
</dbReference>
<dbReference type="PROSITE" id="PS52016">
    <property type="entry name" value="TONB_DEPENDENT_REC_3"/>
    <property type="match status" value="1"/>
</dbReference>
<keyword evidence="9" id="KW-0675">Receptor</keyword>
<comment type="caution">
    <text evidence="15">The sequence shown here is derived from an EMBL/GenBank/DDBJ whole genome shotgun (WGS) entry which is preliminary data.</text>
</comment>
<dbReference type="Gene3D" id="2.170.130.10">
    <property type="entry name" value="TonB-dependent receptor, plug domain"/>
    <property type="match status" value="1"/>
</dbReference>
<dbReference type="PANTHER" id="PTHR30069">
    <property type="entry name" value="TONB-DEPENDENT OUTER MEMBRANE RECEPTOR"/>
    <property type="match status" value="1"/>
</dbReference>
<keyword evidence="6" id="KW-0732">Signal</keyword>
<dbReference type="InterPro" id="IPR039426">
    <property type="entry name" value="TonB-dep_rcpt-like"/>
</dbReference>
<dbReference type="PANTHER" id="PTHR30069:SF29">
    <property type="entry name" value="HEMOGLOBIN AND HEMOGLOBIN-HAPTOGLOBIN-BINDING PROTEIN 1-RELATED"/>
    <property type="match status" value="1"/>
</dbReference>
<reference evidence="16" key="1">
    <citation type="journal article" date="2019" name="Int. J. Syst. Evol. Microbiol.">
        <title>The Global Catalogue of Microorganisms (GCM) 10K type strain sequencing project: providing services to taxonomists for standard genome sequencing and annotation.</title>
        <authorList>
            <consortium name="The Broad Institute Genomics Platform"/>
            <consortium name="The Broad Institute Genome Sequencing Center for Infectious Disease"/>
            <person name="Wu L."/>
            <person name="Ma J."/>
        </authorList>
    </citation>
    <scope>NUCLEOTIDE SEQUENCE [LARGE SCALE GENOMIC DNA]</scope>
    <source>
        <strain evidence="16">NBRC 102407</strain>
    </source>
</reference>
<dbReference type="SUPFAM" id="SSF56935">
    <property type="entry name" value="Porins"/>
    <property type="match status" value="1"/>
</dbReference>